<dbReference type="SMART" id="SM00474">
    <property type="entry name" value="35EXOc"/>
    <property type="match status" value="1"/>
</dbReference>
<dbReference type="GO" id="GO:0003676">
    <property type="term" value="F:nucleic acid binding"/>
    <property type="evidence" value="ECO:0007669"/>
    <property type="project" value="InterPro"/>
</dbReference>
<comment type="caution">
    <text evidence="3">The sequence shown here is derived from an EMBL/GenBank/DDBJ whole genome shotgun (WGS) entry which is preliminary data.</text>
</comment>
<dbReference type="Gene3D" id="3.30.420.10">
    <property type="entry name" value="Ribonuclease H-like superfamily/Ribonuclease H"/>
    <property type="match status" value="1"/>
</dbReference>
<name>A0A5C8ZJK5_9ACTN</name>
<feature type="region of interest" description="Disordered" evidence="1">
    <location>
        <begin position="1"/>
        <end position="25"/>
    </location>
</feature>
<dbReference type="Gene3D" id="1.10.150.80">
    <property type="entry name" value="HRDC domain"/>
    <property type="match status" value="2"/>
</dbReference>
<dbReference type="Pfam" id="PF01612">
    <property type="entry name" value="DNA_pol_A_exo1"/>
    <property type="match status" value="1"/>
</dbReference>
<dbReference type="InterPro" id="IPR036397">
    <property type="entry name" value="RNaseH_sf"/>
</dbReference>
<dbReference type="OrthoDB" id="144122at2"/>
<dbReference type="SUPFAM" id="SSF47819">
    <property type="entry name" value="HRDC-like"/>
    <property type="match status" value="1"/>
</dbReference>
<dbReference type="EMBL" id="VKAC01000002">
    <property type="protein sequence ID" value="TXR57329.1"/>
    <property type="molecule type" value="Genomic_DNA"/>
</dbReference>
<evidence type="ECO:0000313" key="4">
    <source>
        <dbReference type="Proteomes" id="UP000321234"/>
    </source>
</evidence>
<dbReference type="Pfam" id="PF00570">
    <property type="entry name" value="HRDC"/>
    <property type="match status" value="1"/>
</dbReference>
<dbReference type="SUPFAM" id="SSF53098">
    <property type="entry name" value="Ribonuclease H-like"/>
    <property type="match status" value="1"/>
</dbReference>
<dbReference type="SMART" id="SM00341">
    <property type="entry name" value="HRDC"/>
    <property type="match status" value="1"/>
</dbReference>
<protein>
    <submittedName>
        <fullName evidence="3">Ribonuclease D</fullName>
    </submittedName>
</protein>
<dbReference type="InterPro" id="IPR041605">
    <property type="entry name" value="Exo_C"/>
</dbReference>
<dbReference type="InterPro" id="IPR012337">
    <property type="entry name" value="RNaseH-like_sf"/>
</dbReference>
<evidence type="ECO:0000259" key="2">
    <source>
        <dbReference type="PROSITE" id="PS50967"/>
    </source>
</evidence>
<dbReference type="InterPro" id="IPR044876">
    <property type="entry name" value="HRDC_dom_sf"/>
</dbReference>
<dbReference type="InterPro" id="IPR002121">
    <property type="entry name" value="HRDC_dom"/>
</dbReference>
<dbReference type="RefSeq" id="WP_147924970.1">
    <property type="nucleotide sequence ID" value="NZ_VKAC01000002.1"/>
</dbReference>
<organism evidence="3 4">
    <name type="scientific">Quadrisphaera setariae</name>
    <dbReference type="NCBI Taxonomy" id="2593304"/>
    <lineage>
        <taxon>Bacteria</taxon>
        <taxon>Bacillati</taxon>
        <taxon>Actinomycetota</taxon>
        <taxon>Actinomycetes</taxon>
        <taxon>Kineosporiales</taxon>
        <taxon>Kineosporiaceae</taxon>
        <taxon>Quadrisphaera</taxon>
    </lineage>
</organism>
<accession>A0A5C8ZJK5</accession>
<dbReference type="AlphaFoldDB" id="A0A5C8ZJK5"/>
<keyword evidence="4" id="KW-1185">Reference proteome</keyword>
<proteinExistence type="predicted"/>
<dbReference type="CDD" id="cd06142">
    <property type="entry name" value="RNaseD_exo"/>
    <property type="match status" value="1"/>
</dbReference>
<reference evidence="3 4" key="1">
    <citation type="submission" date="2019-07" db="EMBL/GenBank/DDBJ databases">
        <title>Quadrisphaera sp. strain DD2A genome sequencing and assembly.</title>
        <authorList>
            <person name="Kim I."/>
        </authorList>
    </citation>
    <scope>NUCLEOTIDE SEQUENCE [LARGE SCALE GENOMIC DNA]</scope>
    <source>
        <strain evidence="3 4">DD2A</strain>
    </source>
</reference>
<feature type="compositionally biased region" description="Low complexity" evidence="1">
    <location>
        <begin position="15"/>
        <end position="25"/>
    </location>
</feature>
<dbReference type="InterPro" id="IPR002562">
    <property type="entry name" value="3'-5'_exonuclease_dom"/>
</dbReference>
<feature type="domain" description="HRDC" evidence="2">
    <location>
        <begin position="252"/>
        <end position="332"/>
    </location>
</feature>
<evidence type="ECO:0000313" key="3">
    <source>
        <dbReference type="EMBL" id="TXR57329.1"/>
    </source>
</evidence>
<dbReference type="PANTHER" id="PTHR47649">
    <property type="entry name" value="RIBONUCLEASE D"/>
    <property type="match status" value="1"/>
</dbReference>
<dbReference type="GO" id="GO:0008408">
    <property type="term" value="F:3'-5' exonuclease activity"/>
    <property type="evidence" value="ECO:0007669"/>
    <property type="project" value="InterPro"/>
</dbReference>
<dbReference type="PANTHER" id="PTHR47649:SF1">
    <property type="entry name" value="RIBONUCLEASE D"/>
    <property type="match status" value="1"/>
</dbReference>
<evidence type="ECO:0000256" key="1">
    <source>
        <dbReference type="SAM" id="MobiDB-lite"/>
    </source>
</evidence>
<dbReference type="GO" id="GO:0000166">
    <property type="term" value="F:nucleotide binding"/>
    <property type="evidence" value="ECO:0007669"/>
    <property type="project" value="InterPro"/>
</dbReference>
<sequence>MSRSPSSTESGHGTAPETPEVPGAVAAPADDAVELPLLVAPADGLPALTDTPEALAAVVEALGAGSGPVAVDAERASGYRYGQDAQLVQLRREGAGTVLVDPRALPDLSALGVALGDAEWVLHAANQDLACLAAVGLRPGGDLFDTELGGRIAGYQRVGLGAVVERLLGVRLAKEHSAVDWSTRPLPEPWLVYAALDVELLVDLRDALAADLAAQGKLEWARQEFAAVRDAPPAPPRTDPWRRTSGLHAVRQRRQLAAVRELWLSRDELARKRDTAPGRVLPDRAVVAAAQAMPTTTRELAALPVFSGPANRRLGARWLEALDRARALPEAQLPPHSLPTDGPPPPRAWKDRDPEAAERLTRARAALTELSEEVSVPLENLLSPDAVRRLCWQPPADASEDGVSTWLADAGARPWQRELTAGVLARALHG</sequence>
<gene>
    <name evidence="3" type="ORF">FMM08_03405</name>
</gene>
<dbReference type="InterPro" id="IPR010997">
    <property type="entry name" value="HRDC-like_sf"/>
</dbReference>
<feature type="region of interest" description="Disordered" evidence="1">
    <location>
        <begin position="329"/>
        <end position="354"/>
    </location>
</feature>
<dbReference type="InterPro" id="IPR051086">
    <property type="entry name" value="RNase_D-like"/>
</dbReference>
<dbReference type="PROSITE" id="PS50967">
    <property type="entry name" value="HRDC"/>
    <property type="match status" value="1"/>
</dbReference>
<dbReference type="Pfam" id="PF18305">
    <property type="entry name" value="DNA_pol_A_exoN"/>
    <property type="match status" value="1"/>
</dbReference>
<dbReference type="GO" id="GO:0006139">
    <property type="term" value="P:nucleobase-containing compound metabolic process"/>
    <property type="evidence" value="ECO:0007669"/>
    <property type="project" value="InterPro"/>
</dbReference>
<feature type="compositionally biased region" description="Polar residues" evidence="1">
    <location>
        <begin position="1"/>
        <end position="11"/>
    </location>
</feature>
<dbReference type="Proteomes" id="UP000321234">
    <property type="component" value="Unassembled WGS sequence"/>
</dbReference>